<dbReference type="RefSeq" id="WP_379804045.1">
    <property type="nucleotide sequence ID" value="NZ_JBHUOL010000006.1"/>
</dbReference>
<dbReference type="EMBL" id="JBHUOL010000006">
    <property type="protein sequence ID" value="MFD2907626.1"/>
    <property type="molecule type" value="Genomic_DNA"/>
</dbReference>
<sequence>MRILEKAFLVLLLFTLNSCVSGTYEMVSGHDKYIQVNVDGRKELKKKKFKEKFKPEMAESINCNDIYYNYYEDQQINYKKHRYLLFYKTGQFAYFSSDLKDINTNDLNKANFVGYYINKDKKLILETPTGNFNSAHYRVLWNFNIENEILIRKEKGINRHFKDEFKIDKDINLIRKSKPNW</sequence>
<keyword evidence="2" id="KW-1185">Reference proteome</keyword>
<organism evidence="1 2">
    <name type="scientific">Flavobacterium ardleyense</name>
    <dbReference type="NCBI Taxonomy" id="2038737"/>
    <lineage>
        <taxon>Bacteria</taxon>
        <taxon>Pseudomonadati</taxon>
        <taxon>Bacteroidota</taxon>
        <taxon>Flavobacteriia</taxon>
        <taxon>Flavobacteriales</taxon>
        <taxon>Flavobacteriaceae</taxon>
        <taxon>Flavobacterium</taxon>
    </lineage>
</organism>
<protein>
    <recommendedName>
        <fullName evidence="3">Lipoprotein</fullName>
    </recommendedName>
</protein>
<evidence type="ECO:0000313" key="2">
    <source>
        <dbReference type="Proteomes" id="UP001597549"/>
    </source>
</evidence>
<dbReference type="Proteomes" id="UP001597549">
    <property type="component" value="Unassembled WGS sequence"/>
</dbReference>
<evidence type="ECO:0008006" key="3">
    <source>
        <dbReference type="Google" id="ProtNLM"/>
    </source>
</evidence>
<comment type="caution">
    <text evidence="1">The sequence shown here is derived from an EMBL/GenBank/DDBJ whole genome shotgun (WGS) entry which is preliminary data.</text>
</comment>
<accession>A0ABW5Z655</accession>
<name>A0ABW5Z655_9FLAO</name>
<gene>
    <name evidence="1" type="ORF">ACFSX9_02650</name>
</gene>
<proteinExistence type="predicted"/>
<evidence type="ECO:0000313" key="1">
    <source>
        <dbReference type="EMBL" id="MFD2907626.1"/>
    </source>
</evidence>
<reference evidence="2" key="1">
    <citation type="journal article" date="2019" name="Int. J. Syst. Evol. Microbiol.">
        <title>The Global Catalogue of Microorganisms (GCM) 10K type strain sequencing project: providing services to taxonomists for standard genome sequencing and annotation.</title>
        <authorList>
            <consortium name="The Broad Institute Genomics Platform"/>
            <consortium name="The Broad Institute Genome Sequencing Center for Infectious Disease"/>
            <person name="Wu L."/>
            <person name="Ma J."/>
        </authorList>
    </citation>
    <scope>NUCLEOTIDE SEQUENCE [LARGE SCALE GENOMIC DNA]</scope>
    <source>
        <strain evidence="2">KCTC 52644</strain>
    </source>
</reference>